<dbReference type="Proteomes" id="UP000315037">
    <property type="component" value="Unassembled WGS sequence"/>
</dbReference>
<dbReference type="InterPro" id="IPR044672">
    <property type="entry name" value="MOCS2A"/>
</dbReference>
<dbReference type="InterPro" id="IPR012675">
    <property type="entry name" value="Beta-grasp_dom_sf"/>
</dbReference>
<evidence type="ECO:0000256" key="3">
    <source>
        <dbReference type="ARBA" id="ARBA00024247"/>
    </source>
</evidence>
<proteinExistence type="inferred from homology"/>
<evidence type="ECO:0000256" key="1">
    <source>
        <dbReference type="ARBA" id="ARBA00022741"/>
    </source>
</evidence>
<protein>
    <recommendedName>
        <fullName evidence="3">Molybdopterin synthase sulfur carrier subunit</fullName>
    </recommendedName>
</protein>
<reference evidence="4 5" key="1">
    <citation type="submission" date="2019-03" db="EMBL/GenBank/DDBJ databases">
        <title>The complete genome sequence of Neokomagataea sp. Jb2 NBRC113641.</title>
        <authorList>
            <person name="Chua K.-O."/>
            <person name="Chan K.-G."/>
            <person name="See-Too W.-S."/>
        </authorList>
    </citation>
    <scope>NUCLEOTIDE SEQUENCE [LARGE SCALE GENOMIC DNA]</scope>
    <source>
        <strain evidence="4 5">Jb2</strain>
    </source>
</reference>
<dbReference type="CDD" id="cd00754">
    <property type="entry name" value="Ubl_MoaD"/>
    <property type="match status" value="1"/>
</dbReference>
<dbReference type="EMBL" id="SORZ01000002">
    <property type="protein sequence ID" value="TPW34215.1"/>
    <property type="molecule type" value="Genomic_DNA"/>
</dbReference>
<accession>A0A506ULM9</accession>
<sequence length="80" mass="8724">MTTLRIDYFAQLRELAGTASEACETAHATPGPLYEELRARHGFPFKASQLRVAVNDAFVPWEHPLADGDVVVFIPPVTGG</sequence>
<dbReference type="GO" id="GO:0006777">
    <property type="term" value="P:Mo-molybdopterin cofactor biosynthetic process"/>
    <property type="evidence" value="ECO:0007669"/>
    <property type="project" value="InterPro"/>
</dbReference>
<keyword evidence="1" id="KW-0547">Nucleotide-binding</keyword>
<dbReference type="InterPro" id="IPR003749">
    <property type="entry name" value="ThiS/MoaD-like"/>
</dbReference>
<dbReference type="RefSeq" id="WP_165598776.1">
    <property type="nucleotide sequence ID" value="NZ_SORY01000001.1"/>
</dbReference>
<dbReference type="InterPro" id="IPR016155">
    <property type="entry name" value="Mopterin_synth/thiamin_S_b"/>
</dbReference>
<dbReference type="Gene3D" id="3.10.20.30">
    <property type="match status" value="1"/>
</dbReference>
<dbReference type="PANTHER" id="PTHR33359:SF1">
    <property type="entry name" value="MOLYBDOPTERIN SYNTHASE SULFUR CARRIER SUBUNIT"/>
    <property type="match status" value="1"/>
</dbReference>
<keyword evidence="5" id="KW-1185">Reference proteome</keyword>
<comment type="similarity">
    <text evidence="2">Belongs to the MoaD family.</text>
</comment>
<dbReference type="Pfam" id="PF02597">
    <property type="entry name" value="ThiS"/>
    <property type="match status" value="1"/>
</dbReference>
<dbReference type="AlphaFoldDB" id="A0A506ULM9"/>
<organism evidence="4 5">
    <name type="scientific">Oecophyllibacter saccharovorans</name>
    <dbReference type="NCBI Taxonomy" id="2558360"/>
    <lineage>
        <taxon>Bacteria</taxon>
        <taxon>Pseudomonadati</taxon>
        <taxon>Pseudomonadota</taxon>
        <taxon>Alphaproteobacteria</taxon>
        <taxon>Acetobacterales</taxon>
        <taxon>Acetobacteraceae</taxon>
        <taxon>Oecophyllibacter</taxon>
    </lineage>
</organism>
<evidence type="ECO:0000256" key="2">
    <source>
        <dbReference type="ARBA" id="ARBA00024200"/>
    </source>
</evidence>
<gene>
    <name evidence="4" type="ORF">E3202_06805</name>
</gene>
<dbReference type="SUPFAM" id="SSF54285">
    <property type="entry name" value="MoaD/ThiS"/>
    <property type="match status" value="1"/>
</dbReference>
<comment type="caution">
    <text evidence="4">The sequence shown here is derived from an EMBL/GenBank/DDBJ whole genome shotgun (WGS) entry which is preliminary data.</text>
</comment>
<dbReference type="PANTHER" id="PTHR33359">
    <property type="entry name" value="MOLYBDOPTERIN SYNTHASE SULFUR CARRIER SUBUNIT"/>
    <property type="match status" value="1"/>
</dbReference>
<evidence type="ECO:0000313" key="5">
    <source>
        <dbReference type="Proteomes" id="UP000315037"/>
    </source>
</evidence>
<dbReference type="GO" id="GO:0000166">
    <property type="term" value="F:nucleotide binding"/>
    <property type="evidence" value="ECO:0007669"/>
    <property type="project" value="UniProtKB-KW"/>
</dbReference>
<dbReference type="GO" id="GO:1990133">
    <property type="term" value="C:molybdopterin adenylyltransferase complex"/>
    <property type="evidence" value="ECO:0007669"/>
    <property type="project" value="TreeGrafter"/>
</dbReference>
<name>A0A506ULM9_9PROT</name>
<evidence type="ECO:0000313" key="4">
    <source>
        <dbReference type="EMBL" id="TPW34215.1"/>
    </source>
</evidence>